<dbReference type="Proteomes" id="UP001230220">
    <property type="component" value="Unassembled WGS sequence"/>
</dbReference>
<evidence type="ECO:0000259" key="1">
    <source>
        <dbReference type="PROSITE" id="PS51186"/>
    </source>
</evidence>
<proteinExistence type="predicted"/>
<protein>
    <submittedName>
        <fullName evidence="2">Ribosomal protein S18 acetylase RimI-like enzyme</fullName>
    </submittedName>
</protein>
<evidence type="ECO:0000313" key="3">
    <source>
        <dbReference type="Proteomes" id="UP001230220"/>
    </source>
</evidence>
<dbReference type="CDD" id="cd04301">
    <property type="entry name" value="NAT_SF"/>
    <property type="match status" value="1"/>
</dbReference>
<gene>
    <name evidence="2" type="ORF">J2S15_001470</name>
</gene>
<evidence type="ECO:0000313" key="2">
    <source>
        <dbReference type="EMBL" id="MDQ0360725.1"/>
    </source>
</evidence>
<dbReference type="Gene3D" id="3.40.630.30">
    <property type="match status" value="1"/>
</dbReference>
<organism evidence="2 3">
    <name type="scientific">Breznakia pachnodae</name>
    <dbReference type="NCBI Taxonomy" id="265178"/>
    <lineage>
        <taxon>Bacteria</taxon>
        <taxon>Bacillati</taxon>
        <taxon>Bacillota</taxon>
        <taxon>Erysipelotrichia</taxon>
        <taxon>Erysipelotrichales</taxon>
        <taxon>Erysipelotrichaceae</taxon>
        <taxon>Breznakia</taxon>
    </lineage>
</organism>
<sequence length="199" mass="22766">MLDKSLPYYDIIMKADFATATAHKIIDLPDGYTYKMYEDGDEQKWAQVETSVGEFNSVDDALAYFNKVFAPYKEELYKRMCFILNGERQYVATATAWYRENETAHFPLLHWVSVSPDAQGLGLGKAVVVYALHQFLSTEIPKTIYLHTQTWSAPAVGLYGKLGFHISYENFFGQSSDKEAKAVLETVLKKEIIDMIYRV</sequence>
<dbReference type="RefSeq" id="WP_307406843.1">
    <property type="nucleotide sequence ID" value="NZ_JAUSUR010000002.1"/>
</dbReference>
<accession>A0ABU0E2J8</accession>
<keyword evidence="3" id="KW-1185">Reference proteome</keyword>
<feature type="domain" description="N-acetyltransferase" evidence="1">
    <location>
        <begin position="32"/>
        <end position="193"/>
    </location>
</feature>
<dbReference type="SUPFAM" id="SSF55729">
    <property type="entry name" value="Acyl-CoA N-acyltransferases (Nat)"/>
    <property type="match status" value="1"/>
</dbReference>
<dbReference type="PROSITE" id="PS51186">
    <property type="entry name" value="GNAT"/>
    <property type="match status" value="1"/>
</dbReference>
<dbReference type="InterPro" id="IPR016181">
    <property type="entry name" value="Acyl_CoA_acyltransferase"/>
</dbReference>
<comment type="caution">
    <text evidence="2">The sequence shown here is derived from an EMBL/GenBank/DDBJ whole genome shotgun (WGS) entry which is preliminary data.</text>
</comment>
<dbReference type="EMBL" id="JAUSUR010000002">
    <property type="protein sequence ID" value="MDQ0360725.1"/>
    <property type="molecule type" value="Genomic_DNA"/>
</dbReference>
<dbReference type="Pfam" id="PF00583">
    <property type="entry name" value="Acetyltransf_1"/>
    <property type="match status" value="1"/>
</dbReference>
<name>A0ABU0E2J8_9FIRM</name>
<dbReference type="InterPro" id="IPR000182">
    <property type="entry name" value="GNAT_dom"/>
</dbReference>
<reference evidence="2 3" key="1">
    <citation type="submission" date="2023-07" db="EMBL/GenBank/DDBJ databases">
        <title>Genomic Encyclopedia of Type Strains, Phase IV (KMG-IV): sequencing the most valuable type-strain genomes for metagenomic binning, comparative biology and taxonomic classification.</title>
        <authorList>
            <person name="Goeker M."/>
        </authorList>
    </citation>
    <scope>NUCLEOTIDE SEQUENCE [LARGE SCALE GENOMIC DNA]</scope>
    <source>
        <strain evidence="2 3">DSM 16784</strain>
    </source>
</reference>